<dbReference type="EMBL" id="CM051399">
    <property type="protein sequence ID" value="KAJ4717082.1"/>
    <property type="molecule type" value="Genomic_DNA"/>
</dbReference>
<comment type="caution">
    <text evidence="1">The sequence shown here is derived from an EMBL/GenBank/DDBJ whole genome shotgun (WGS) entry which is preliminary data.</text>
</comment>
<name>A0ACC1Y052_MELAZ</name>
<organism evidence="1 2">
    <name type="scientific">Melia azedarach</name>
    <name type="common">Chinaberry tree</name>
    <dbReference type="NCBI Taxonomy" id="155640"/>
    <lineage>
        <taxon>Eukaryota</taxon>
        <taxon>Viridiplantae</taxon>
        <taxon>Streptophyta</taxon>
        <taxon>Embryophyta</taxon>
        <taxon>Tracheophyta</taxon>
        <taxon>Spermatophyta</taxon>
        <taxon>Magnoliopsida</taxon>
        <taxon>eudicotyledons</taxon>
        <taxon>Gunneridae</taxon>
        <taxon>Pentapetalae</taxon>
        <taxon>rosids</taxon>
        <taxon>malvids</taxon>
        <taxon>Sapindales</taxon>
        <taxon>Meliaceae</taxon>
        <taxon>Melia</taxon>
    </lineage>
</organism>
<dbReference type="Proteomes" id="UP001164539">
    <property type="component" value="Chromosome 6"/>
</dbReference>
<evidence type="ECO:0000313" key="2">
    <source>
        <dbReference type="Proteomes" id="UP001164539"/>
    </source>
</evidence>
<evidence type="ECO:0000313" key="1">
    <source>
        <dbReference type="EMBL" id="KAJ4717082.1"/>
    </source>
</evidence>
<proteinExistence type="predicted"/>
<keyword evidence="2" id="KW-1185">Reference proteome</keyword>
<gene>
    <name evidence="1" type="ORF">OWV82_012008</name>
</gene>
<reference evidence="1 2" key="1">
    <citation type="journal article" date="2023" name="Science">
        <title>Complex scaffold remodeling in plant triterpene biosynthesis.</title>
        <authorList>
            <person name="De La Pena R."/>
            <person name="Hodgson H."/>
            <person name="Liu J.C."/>
            <person name="Stephenson M.J."/>
            <person name="Martin A.C."/>
            <person name="Owen C."/>
            <person name="Harkess A."/>
            <person name="Leebens-Mack J."/>
            <person name="Jimenez L.E."/>
            <person name="Osbourn A."/>
            <person name="Sattely E.S."/>
        </authorList>
    </citation>
    <scope>NUCLEOTIDE SEQUENCE [LARGE SCALE GENOMIC DNA]</scope>
    <source>
        <strain evidence="2">cv. JPN11</strain>
        <tissue evidence="1">Leaf</tissue>
    </source>
</reference>
<accession>A0ACC1Y052</accession>
<protein>
    <submittedName>
        <fullName evidence="1">Vinorine synthase-like</fullName>
    </submittedName>
</protein>
<sequence length="459" mass="51284">MEVEIISEEYIKPSSPTPYHLRNHKFSLLDLYAPTAYYPLILYYTLDQDANHSPADIDHIVNIRLHLLKQSLSETLSLVYPFAGKLKDFDSIECNDEGIYFVRGQVKGALKEFLNHPDTVLAAKFVPHGGKAISTESSENYVTGVQVTTFACGGIVIGVRISHSIADGTTLISFLKSWARTAHKNTEDAIRPKFDAVSLFPPNDAYPRQVCSSVVLTSYMKFDNFVTRRFVFDASAIANLKAKATSSWVQNPTRVEAVTALLTKCIMTALKVRSGSTDDRPFLLSQAVNLRRKATLPFSEYQMGNFVWRACALCKDKEEELPGLVSQLREAITKLNGDFVSSLQGDSGLLKFIEAVKYERETFTGAADVIAFTSWCNFGFYDIDFGWGKPAWASFCDAAELTYFRNLIALMDTRVGNDIEAWVYLGEEDMARLQLDRELLEFASIDPSPLKQANLVSDG</sequence>